<comment type="caution">
    <text evidence="2">The sequence shown here is derived from an EMBL/GenBank/DDBJ whole genome shotgun (WGS) entry which is preliminary data.</text>
</comment>
<protein>
    <recommendedName>
        <fullName evidence="4">Integral membrane protein</fullName>
    </recommendedName>
</protein>
<evidence type="ECO:0000313" key="2">
    <source>
        <dbReference type="EMBL" id="MDF3303045.1"/>
    </source>
</evidence>
<keyword evidence="1" id="KW-0812">Transmembrane</keyword>
<sequence length="122" mass="12262">MRPDPALRPWSALSIGAVVCVFAAAVLGARAELSVVAAVLGLAAVAAYGTARTRSGLPCAAVAWLGSGCVAGILSWGLGEDYLFGYALAAFELIVGAVLLPGHLRRSARRAVADARAGRSGG</sequence>
<keyword evidence="3" id="KW-1185">Reference proteome</keyword>
<keyword evidence="1" id="KW-0472">Membrane</keyword>
<evidence type="ECO:0000313" key="3">
    <source>
        <dbReference type="Proteomes" id="UP001221150"/>
    </source>
</evidence>
<keyword evidence="1" id="KW-1133">Transmembrane helix</keyword>
<feature type="transmembrane region" description="Helical" evidence="1">
    <location>
        <begin position="57"/>
        <end position="76"/>
    </location>
</feature>
<accession>A0ABT6AEG5</accession>
<evidence type="ECO:0000256" key="1">
    <source>
        <dbReference type="SAM" id="Phobius"/>
    </source>
</evidence>
<feature type="transmembrane region" description="Helical" evidence="1">
    <location>
        <begin position="82"/>
        <end position="100"/>
    </location>
</feature>
<gene>
    <name evidence="2" type="ORF">P3H78_31425</name>
</gene>
<proteinExistence type="predicted"/>
<dbReference type="RefSeq" id="WP_276112592.1">
    <property type="nucleotide sequence ID" value="NZ_JARJBB010000037.1"/>
</dbReference>
<feature type="transmembrane region" description="Helical" evidence="1">
    <location>
        <begin position="7"/>
        <end position="27"/>
    </location>
</feature>
<evidence type="ECO:0008006" key="4">
    <source>
        <dbReference type="Google" id="ProtNLM"/>
    </source>
</evidence>
<dbReference type="EMBL" id="JARJBB010000037">
    <property type="protein sequence ID" value="MDF3303045.1"/>
    <property type="molecule type" value="Genomic_DNA"/>
</dbReference>
<feature type="transmembrane region" description="Helical" evidence="1">
    <location>
        <begin position="33"/>
        <end position="50"/>
    </location>
</feature>
<dbReference type="Proteomes" id="UP001221150">
    <property type="component" value="Unassembled WGS sequence"/>
</dbReference>
<reference evidence="2 3" key="1">
    <citation type="submission" date="2023-03" db="EMBL/GenBank/DDBJ databases">
        <title>Draft genome sequence of Streptomyces sp. K1PA1 isolated from peat swamp forest in Thailand.</title>
        <authorList>
            <person name="Klaysubun C."/>
            <person name="Duangmal K."/>
        </authorList>
    </citation>
    <scope>NUCLEOTIDE SEQUENCE [LARGE SCALE GENOMIC DNA]</scope>
    <source>
        <strain evidence="2 3">K1PA1</strain>
    </source>
</reference>
<name>A0ABT6AEG5_9ACTN</name>
<organism evidence="2 3">
    <name type="scientific">Streptomyces tropicalis</name>
    <dbReference type="NCBI Taxonomy" id="3034234"/>
    <lineage>
        <taxon>Bacteria</taxon>
        <taxon>Bacillati</taxon>
        <taxon>Actinomycetota</taxon>
        <taxon>Actinomycetes</taxon>
        <taxon>Kitasatosporales</taxon>
        <taxon>Streptomycetaceae</taxon>
        <taxon>Streptomyces</taxon>
    </lineage>
</organism>